<comment type="similarity">
    <text evidence="3">Belongs to the HPF/YfiA ribosome-associated protein family. Long HPF subfamily.</text>
</comment>
<dbReference type="STRING" id="70996.SE18_04955"/>
<evidence type="ECO:0000256" key="2">
    <source>
        <dbReference type="ARBA" id="ARBA00022845"/>
    </source>
</evidence>
<keyword evidence="6" id="KW-1185">Reference proteome</keyword>
<gene>
    <name evidence="3" type="primary">hpf</name>
    <name evidence="5" type="ORF">SE18_04955</name>
</gene>
<dbReference type="PANTHER" id="PTHR33231">
    <property type="entry name" value="30S RIBOSOMAL PROTEIN"/>
    <property type="match status" value="1"/>
</dbReference>
<evidence type="ECO:0000256" key="1">
    <source>
        <dbReference type="ARBA" id="ARBA00022490"/>
    </source>
</evidence>
<comment type="subunit">
    <text evidence="3">Interacts with 100S ribosomes.</text>
</comment>
<dbReference type="GO" id="GO:0022627">
    <property type="term" value="C:cytosolic small ribosomal subunit"/>
    <property type="evidence" value="ECO:0007669"/>
    <property type="project" value="TreeGrafter"/>
</dbReference>
<sequence length="186" mass="21900">MEWNIKSRNIKLHDAQKAFIQEKLGKLERYLDGINDWKVECRFETLRGSGETYTVQVTLLADHGIILRAEENDRELYPAVEAVHDNLQRQIRRFKEKHYRRGKLRRSAGEMIAAPLPELPDDAEQAEERQIIRAKDVTLRPMFSDEAIEQMELLGHSFFVFRDAETEKIQVVYRRNDGNYGLIMPR</sequence>
<dbReference type="AlphaFoldDB" id="A0A0P6YBP5"/>
<keyword evidence="1 3" id="KW-0963">Cytoplasm</keyword>
<dbReference type="GO" id="GO:0045900">
    <property type="term" value="P:negative regulation of translational elongation"/>
    <property type="evidence" value="ECO:0007669"/>
    <property type="project" value="TreeGrafter"/>
</dbReference>
<reference evidence="5 6" key="1">
    <citation type="submission" date="2015-07" db="EMBL/GenBank/DDBJ databases">
        <title>Whole genome sequence of Herpetosiphon geysericola DSM 7119.</title>
        <authorList>
            <person name="Hemp J."/>
            <person name="Ward L.M."/>
            <person name="Pace L.A."/>
            <person name="Fischer W.W."/>
        </authorList>
    </citation>
    <scope>NUCLEOTIDE SEQUENCE [LARGE SCALE GENOMIC DNA]</scope>
    <source>
        <strain evidence="5 6">DSM 7119</strain>
    </source>
</reference>
<keyword evidence="2 3" id="KW-0810">Translation regulation</keyword>
<dbReference type="InterPro" id="IPR034694">
    <property type="entry name" value="HPF_long/plastid"/>
</dbReference>
<keyword evidence="5" id="KW-0687">Ribonucleoprotein</keyword>
<comment type="function">
    <text evidence="3">Required for dimerization of active 70S ribosomes into 100S ribosomes in stationary phase; 100S ribosomes are translationally inactive and sometimes present during exponential growth.</text>
</comment>
<dbReference type="InterPro" id="IPR036567">
    <property type="entry name" value="RHF-like"/>
</dbReference>
<protein>
    <recommendedName>
        <fullName evidence="3">Ribosome hibernation promoting factor</fullName>
        <shortName evidence="3">HPF</shortName>
    </recommendedName>
</protein>
<dbReference type="CDD" id="cd00552">
    <property type="entry name" value="RaiA"/>
    <property type="match status" value="1"/>
</dbReference>
<organism evidence="5 6">
    <name type="scientific">Herpetosiphon geysericola</name>
    <dbReference type="NCBI Taxonomy" id="70996"/>
    <lineage>
        <taxon>Bacteria</taxon>
        <taxon>Bacillati</taxon>
        <taxon>Chloroflexota</taxon>
        <taxon>Chloroflexia</taxon>
        <taxon>Herpetosiphonales</taxon>
        <taxon>Herpetosiphonaceae</taxon>
        <taxon>Herpetosiphon</taxon>
    </lineage>
</organism>
<dbReference type="Gene3D" id="3.30.505.50">
    <property type="entry name" value="Sigma 54 modulation/S30EA ribosomal protein, C-terminal domain"/>
    <property type="match status" value="1"/>
</dbReference>
<dbReference type="InterPro" id="IPR003489">
    <property type="entry name" value="RHF/RaiA"/>
</dbReference>
<dbReference type="Pfam" id="PF16321">
    <property type="entry name" value="Ribosom_S30AE_C"/>
    <property type="match status" value="1"/>
</dbReference>
<dbReference type="Proteomes" id="UP000050277">
    <property type="component" value="Unassembled WGS sequence"/>
</dbReference>
<comment type="caution">
    <text evidence="5">The sequence shown here is derived from an EMBL/GenBank/DDBJ whole genome shotgun (WGS) entry which is preliminary data.</text>
</comment>
<evidence type="ECO:0000313" key="5">
    <source>
        <dbReference type="EMBL" id="KPL90728.1"/>
    </source>
</evidence>
<dbReference type="InterPro" id="IPR032528">
    <property type="entry name" value="Ribosom_S30AE_C"/>
</dbReference>
<dbReference type="InterPro" id="IPR038416">
    <property type="entry name" value="Ribosom_S30AE_C_sf"/>
</dbReference>
<evidence type="ECO:0000259" key="4">
    <source>
        <dbReference type="Pfam" id="PF16321"/>
    </source>
</evidence>
<feature type="domain" description="Sigma 54 modulation/S30EA ribosomal protein C-terminal" evidence="4">
    <location>
        <begin position="127"/>
        <end position="182"/>
    </location>
</feature>
<dbReference type="PANTHER" id="PTHR33231:SF1">
    <property type="entry name" value="30S RIBOSOMAL PROTEIN"/>
    <property type="match status" value="1"/>
</dbReference>
<dbReference type="InterPro" id="IPR050574">
    <property type="entry name" value="HPF/YfiA_ribosome-assoc"/>
</dbReference>
<evidence type="ECO:0000256" key="3">
    <source>
        <dbReference type="HAMAP-Rule" id="MF_00839"/>
    </source>
</evidence>
<comment type="subcellular location">
    <subcellularLocation>
        <location evidence="3">Cytoplasm</location>
    </subcellularLocation>
</comment>
<dbReference type="EMBL" id="LGKP01000010">
    <property type="protein sequence ID" value="KPL90728.1"/>
    <property type="molecule type" value="Genomic_DNA"/>
</dbReference>
<dbReference type="HAMAP" id="MF_00839">
    <property type="entry name" value="HPF"/>
    <property type="match status" value="1"/>
</dbReference>
<proteinExistence type="inferred from homology"/>
<dbReference type="OrthoDB" id="9794975at2"/>
<dbReference type="GO" id="GO:0043024">
    <property type="term" value="F:ribosomal small subunit binding"/>
    <property type="evidence" value="ECO:0007669"/>
    <property type="project" value="TreeGrafter"/>
</dbReference>
<evidence type="ECO:0000313" key="6">
    <source>
        <dbReference type="Proteomes" id="UP000050277"/>
    </source>
</evidence>
<dbReference type="RefSeq" id="WP_054533315.1">
    <property type="nucleotide sequence ID" value="NZ_LGKP01000010.1"/>
</dbReference>
<dbReference type="Pfam" id="PF02482">
    <property type="entry name" value="Ribosomal_S30AE"/>
    <property type="match status" value="1"/>
</dbReference>
<dbReference type="SUPFAM" id="SSF69754">
    <property type="entry name" value="Ribosome binding protein Y (YfiA homologue)"/>
    <property type="match status" value="1"/>
</dbReference>
<dbReference type="NCBIfam" id="TIGR00741">
    <property type="entry name" value="yfiA"/>
    <property type="match status" value="1"/>
</dbReference>
<dbReference type="FunFam" id="3.30.505.50:FF:000001">
    <property type="entry name" value="Ribosome hibernation promoting factor"/>
    <property type="match status" value="1"/>
</dbReference>
<accession>A0A0P6YBP5</accession>
<name>A0A0P6YBP5_9CHLR</name>
<dbReference type="Gene3D" id="3.30.160.100">
    <property type="entry name" value="Ribosome hibernation promotion factor-like"/>
    <property type="match status" value="1"/>
</dbReference>
<keyword evidence="5" id="KW-0689">Ribosomal protein</keyword>